<dbReference type="Gene3D" id="3.80.10.10">
    <property type="entry name" value="Ribonuclease Inhibitor"/>
    <property type="match status" value="1"/>
</dbReference>
<organism evidence="2 3">
    <name type="scientific">Favolaschia claudopus</name>
    <dbReference type="NCBI Taxonomy" id="2862362"/>
    <lineage>
        <taxon>Eukaryota</taxon>
        <taxon>Fungi</taxon>
        <taxon>Dikarya</taxon>
        <taxon>Basidiomycota</taxon>
        <taxon>Agaricomycotina</taxon>
        <taxon>Agaricomycetes</taxon>
        <taxon>Agaricomycetidae</taxon>
        <taxon>Agaricales</taxon>
        <taxon>Marasmiineae</taxon>
        <taxon>Mycenaceae</taxon>
        <taxon>Favolaschia</taxon>
    </lineage>
</organism>
<dbReference type="SUPFAM" id="SSF81383">
    <property type="entry name" value="F-box domain"/>
    <property type="match status" value="1"/>
</dbReference>
<dbReference type="InterPro" id="IPR032675">
    <property type="entry name" value="LRR_dom_sf"/>
</dbReference>
<dbReference type="Pfam" id="PF12937">
    <property type="entry name" value="F-box-like"/>
    <property type="match status" value="1"/>
</dbReference>
<dbReference type="InterPro" id="IPR036047">
    <property type="entry name" value="F-box-like_dom_sf"/>
</dbReference>
<keyword evidence="3" id="KW-1185">Reference proteome</keyword>
<reference evidence="2 3" key="1">
    <citation type="journal article" date="2024" name="J Genomics">
        <title>Draft genome sequencing and assembly of Favolaschia claudopus CIRM-BRFM 2984 isolated from oak limbs.</title>
        <authorList>
            <person name="Navarro D."/>
            <person name="Drula E."/>
            <person name="Chaduli D."/>
            <person name="Cazenave R."/>
            <person name="Ahrendt S."/>
            <person name="Wang J."/>
            <person name="Lipzen A."/>
            <person name="Daum C."/>
            <person name="Barry K."/>
            <person name="Grigoriev I.V."/>
            <person name="Favel A."/>
            <person name="Rosso M.N."/>
            <person name="Martin F."/>
        </authorList>
    </citation>
    <scope>NUCLEOTIDE SEQUENCE [LARGE SCALE GENOMIC DNA]</scope>
    <source>
        <strain evidence="2 3">CIRM-BRFM 2984</strain>
    </source>
</reference>
<evidence type="ECO:0000259" key="1">
    <source>
        <dbReference type="Pfam" id="PF12937"/>
    </source>
</evidence>
<dbReference type="Proteomes" id="UP001362999">
    <property type="component" value="Unassembled WGS sequence"/>
</dbReference>
<evidence type="ECO:0000313" key="2">
    <source>
        <dbReference type="EMBL" id="KAK7013873.1"/>
    </source>
</evidence>
<sequence>MESFEQELQWRLNAARSEIVILESLKMDTTGNQFPGLESSLTNRGQWLGYCENSQVGGAAQVMTLEPFHVVGCQSIPNELLSEIFHHFLDSGNPLILCWVCRRWRIVAFNLPKLWIRPTFVLGPAFFPTEFDADYTEAAVNPFVSQMCKWLDRAQSFHPISLSVVRSSTSSHRWKDLMLLERIIRPHICSFRELDLDTTQAQLAPLFDNEAAFPQLESLRLHLPFLDLDDWQWSMGMSSSAPKLQKVFIMAEAVGQAFNGASGFLSCFPWHQLTTLDLLHTALDVDVWHDILRQCCLLSDGRFTVQSSSAYTNSYPITLLHLSSLNIKFRSEFQTLFFDSRVFQLVSFPILDVLHITARLDWSDSIPFVDWMQLQSARFRRLNLEVPLSNELLLEVLQNCQNLESLALYFHYSVARPGQTFFDAFHAGFLQKVRKLTVVAIMDLHLTMGSRALLQSAAVVELTKTALAWTILGPKSCTFQLFAELSILCDVSSRLRDVDGTIVIDRLVPAHVGRSSRDRNYAFDPKFSILVQKGGF</sequence>
<dbReference type="InterPro" id="IPR001810">
    <property type="entry name" value="F-box_dom"/>
</dbReference>
<evidence type="ECO:0000313" key="3">
    <source>
        <dbReference type="Proteomes" id="UP001362999"/>
    </source>
</evidence>
<name>A0AAW0AM42_9AGAR</name>
<gene>
    <name evidence="2" type="ORF">R3P38DRAFT_2788134</name>
</gene>
<feature type="domain" description="F-box" evidence="1">
    <location>
        <begin position="74"/>
        <end position="120"/>
    </location>
</feature>
<dbReference type="EMBL" id="JAWWNJ010000058">
    <property type="protein sequence ID" value="KAK7013873.1"/>
    <property type="molecule type" value="Genomic_DNA"/>
</dbReference>
<dbReference type="Gene3D" id="1.20.1280.50">
    <property type="match status" value="1"/>
</dbReference>
<dbReference type="AlphaFoldDB" id="A0AAW0AM42"/>
<comment type="caution">
    <text evidence="2">The sequence shown here is derived from an EMBL/GenBank/DDBJ whole genome shotgun (WGS) entry which is preliminary data.</text>
</comment>
<protein>
    <recommendedName>
        <fullName evidence="1">F-box domain-containing protein</fullName>
    </recommendedName>
</protein>
<accession>A0AAW0AM42</accession>
<proteinExistence type="predicted"/>